<evidence type="ECO:0000313" key="2">
    <source>
        <dbReference type="Proteomes" id="UP000198727"/>
    </source>
</evidence>
<dbReference type="AlphaFoldDB" id="A0A1I5QZ34"/>
<dbReference type="EMBL" id="FOWW01000002">
    <property type="protein sequence ID" value="SFP51513.1"/>
    <property type="molecule type" value="Genomic_DNA"/>
</dbReference>
<accession>A0A1I5QZ34</accession>
<evidence type="ECO:0000313" key="1">
    <source>
        <dbReference type="EMBL" id="SFP51513.1"/>
    </source>
</evidence>
<gene>
    <name evidence="1" type="ORF">SAMN05421810_102812</name>
</gene>
<reference evidence="2" key="1">
    <citation type="submission" date="2016-10" db="EMBL/GenBank/DDBJ databases">
        <authorList>
            <person name="Varghese N."/>
            <person name="Submissions S."/>
        </authorList>
    </citation>
    <scope>NUCLEOTIDE SEQUENCE [LARGE SCALE GENOMIC DNA]</scope>
    <source>
        <strain evidence="2">CGMCC 4.5579</strain>
    </source>
</reference>
<sequence>MNDVRLDAWAQLDETCPVTVRVVGDEAQFLVGEIGATLSIVADEDGVRKLHAATTEAMHKIRAAAIAALPR</sequence>
<dbReference type="Proteomes" id="UP000198727">
    <property type="component" value="Unassembled WGS sequence"/>
</dbReference>
<keyword evidence="2" id="KW-1185">Reference proteome</keyword>
<name>A0A1I5QZ34_9PSEU</name>
<protein>
    <submittedName>
        <fullName evidence="1">Uncharacterized protein</fullName>
    </submittedName>
</protein>
<dbReference type="RefSeq" id="WP_092529498.1">
    <property type="nucleotide sequence ID" value="NZ_FOWW01000002.1"/>
</dbReference>
<dbReference type="STRING" id="587909.SAMN05421810_102812"/>
<proteinExistence type="predicted"/>
<organism evidence="1 2">
    <name type="scientific">Amycolatopsis arida</name>
    <dbReference type="NCBI Taxonomy" id="587909"/>
    <lineage>
        <taxon>Bacteria</taxon>
        <taxon>Bacillati</taxon>
        <taxon>Actinomycetota</taxon>
        <taxon>Actinomycetes</taxon>
        <taxon>Pseudonocardiales</taxon>
        <taxon>Pseudonocardiaceae</taxon>
        <taxon>Amycolatopsis</taxon>
    </lineage>
</organism>